<dbReference type="EMBL" id="JADIKK010000008">
    <property type="protein sequence ID" value="MFK2875937.1"/>
    <property type="molecule type" value="Genomic_DNA"/>
</dbReference>
<dbReference type="Gene3D" id="3.40.50.11060">
    <property type="entry name" value="GTPase HflX, N-terminal domain"/>
    <property type="match status" value="1"/>
</dbReference>
<keyword evidence="1" id="KW-0479">Metal-binding</keyword>
<dbReference type="PIRSF" id="PIRSF006809">
    <property type="entry name" value="GTP-binding_hflX_prd"/>
    <property type="match status" value="1"/>
</dbReference>
<dbReference type="InterPro" id="IPR042108">
    <property type="entry name" value="GTPase_HflX_N_sf"/>
</dbReference>
<dbReference type="NCBIfam" id="TIGR03156">
    <property type="entry name" value="GTP_HflX"/>
    <property type="match status" value="1"/>
</dbReference>
<dbReference type="HAMAP" id="MF_00900">
    <property type="entry name" value="GTPase_HflX"/>
    <property type="match status" value="1"/>
</dbReference>
<dbReference type="SUPFAM" id="SSF52540">
    <property type="entry name" value="P-loop containing nucleoside triphosphate hydrolases"/>
    <property type="match status" value="1"/>
</dbReference>
<evidence type="ECO:0000256" key="6">
    <source>
        <dbReference type="SAM" id="Coils"/>
    </source>
</evidence>
<dbReference type="Gene3D" id="3.40.50.300">
    <property type="entry name" value="P-loop containing nucleotide triphosphate hydrolases"/>
    <property type="match status" value="1"/>
</dbReference>
<evidence type="ECO:0000256" key="5">
    <source>
        <dbReference type="HAMAP-Rule" id="MF_00900"/>
    </source>
</evidence>
<keyword evidence="6" id="KW-0175">Coiled coil</keyword>
<comment type="subcellular location">
    <subcellularLocation>
        <location evidence="5">Cytoplasm</location>
    </subcellularLocation>
    <text evidence="5">May associate with membranes.</text>
</comment>
<dbReference type="PANTHER" id="PTHR10229:SF0">
    <property type="entry name" value="GTP-BINDING PROTEIN 6-RELATED"/>
    <property type="match status" value="1"/>
</dbReference>
<dbReference type="InterPro" id="IPR027417">
    <property type="entry name" value="P-loop_NTPase"/>
</dbReference>
<dbReference type="Gene3D" id="6.10.250.2860">
    <property type="match status" value="1"/>
</dbReference>
<dbReference type="RefSeq" id="WP_404611421.1">
    <property type="nucleotide sequence ID" value="NZ_JADIKK010000007.1"/>
</dbReference>
<evidence type="ECO:0000313" key="10">
    <source>
        <dbReference type="EMBL" id="MFK2879503.1"/>
    </source>
</evidence>
<reference evidence="10 11" key="1">
    <citation type="submission" date="2020-10" db="EMBL/GenBank/DDBJ databases">
        <title>Phylogeny of dyella-like bacteria.</title>
        <authorList>
            <person name="Fu J."/>
        </authorList>
    </citation>
    <scope>NUCLEOTIDE SEQUENCE [LARGE SCALE GENOMIC DNA]</scope>
    <source>
        <strain evidence="10 11">KACC 19113</strain>
    </source>
</reference>
<comment type="similarity">
    <text evidence="5">Belongs to the TRAFAC class OBG-HflX-like GTPase superfamily. HflX GTPase family.</text>
</comment>
<dbReference type="CDD" id="cd01878">
    <property type="entry name" value="HflX"/>
    <property type="match status" value="1"/>
</dbReference>
<gene>
    <name evidence="5 10" type="primary">hflX</name>
    <name evidence="8" type="ORF">ISP25_00100</name>
    <name evidence="9" type="ORF">ISP25_02460</name>
    <name evidence="10" type="ORF">ISP25_20720</name>
</gene>
<dbReference type="InterPro" id="IPR016496">
    <property type="entry name" value="GTPase_HflX"/>
</dbReference>
<keyword evidence="11" id="KW-1185">Reference proteome</keyword>
<evidence type="ECO:0000256" key="2">
    <source>
        <dbReference type="ARBA" id="ARBA00022741"/>
    </source>
</evidence>
<evidence type="ECO:0000256" key="1">
    <source>
        <dbReference type="ARBA" id="ARBA00022723"/>
    </source>
</evidence>
<keyword evidence="2 5" id="KW-0547">Nucleotide-binding</keyword>
<accession>A0ABW8JBA7</accession>
<sequence>MFDRQKKGERAVLVLPHARGGGDAERRADEFAELARSAGAEVLGSVSARVEAPNPRFYVGSGKADEVAEMVRALGADLVLVDHLLSPVQERNLEKHLSARVVDRAGLILDIFAQRARSHEGKLEVELAQLKHVATRLVRGWTHLDAQRGGAIGNRGPGETQLETDRRLLAERVKQLTKRLEKVQTQRGQQRRARLRNTVPRVALVGYTNAGKSTLFNALTAGGVYAADQLFATLDPTVRRLEELTCGPAVIADTVGFVRELPHDLVAAFRGTLAEARDADLLLHVSDAADEEREALRRVVDQVLEEIGAGEVPQLRVFNKIDLMGRDDGASTATPQEGAVSDAMAREKAMEPRIDRDASGKPQAVWLSAATGAGIELLRQALGELLGGERVQSELRLPLTAGRLHARLKAIGAIAGEQVDEHGWCLRIDAPRSVIAPLNGGSTAENELLRGLLGSATS</sequence>
<dbReference type="InterPro" id="IPR006073">
    <property type="entry name" value="GTP-bd"/>
</dbReference>
<comment type="subunit">
    <text evidence="5">Monomer. Associates with the 50S ribosomal subunit.</text>
</comment>
<dbReference type="Pfam" id="PF16360">
    <property type="entry name" value="GTP-bdg_M"/>
    <property type="match status" value="1"/>
</dbReference>
<evidence type="ECO:0000259" key="7">
    <source>
        <dbReference type="PROSITE" id="PS51705"/>
    </source>
</evidence>
<dbReference type="PROSITE" id="PS51705">
    <property type="entry name" value="G_HFLX"/>
    <property type="match status" value="1"/>
</dbReference>
<evidence type="ECO:0000256" key="4">
    <source>
        <dbReference type="ARBA" id="ARBA00023134"/>
    </source>
</evidence>
<feature type="coiled-coil region" evidence="6">
    <location>
        <begin position="166"/>
        <end position="193"/>
    </location>
</feature>
<dbReference type="PRINTS" id="PR00326">
    <property type="entry name" value="GTP1OBG"/>
</dbReference>
<dbReference type="EMBL" id="JADIKK010000008">
    <property type="protein sequence ID" value="MFK2879503.1"/>
    <property type="molecule type" value="Genomic_DNA"/>
</dbReference>
<dbReference type="InterPro" id="IPR032305">
    <property type="entry name" value="GTP-bd_M"/>
</dbReference>
<feature type="domain" description="Hflx-type G" evidence="7">
    <location>
        <begin position="200"/>
        <end position="390"/>
    </location>
</feature>
<evidence type="ECO:0000313" key="11">
    <source>
        <dbReference type="Proteomes" id="UP001620339"/>
    </source>
</evidence>
<dbReference type="Pfam" id="PF13167">
    <property type="entry name" value="GTP-bdg_N"/>
    <property type="match status" value="1"/>
</dbReference>
<proteinExistence type="inferred from homology"/>
<organism evidence="10 11">
    <name type="scientific">Rhodanobacter hydrolyticus</name>
    <dbReference type="NCBI Taxonomy" id="2250595"/>
    <lineage>
        <taxon>Bacteria</taxon>
        <taxon>Pseudomonadati</taxon>
        <taxon>Pseudomonadota</taxon>
        <taxon>Gammaproteobacteria</taxon>
        <taxon>Lysobacterales</taxon>
        <taxon>Rhodanobacteraceae</taxon>
        <taxon>Rhodanobacter</taxon>
    </lineage>
</organism>
<dbReference type="NCBIfam" id="NF008280">
    <property type="entry name" value="PRK11058.1"/>
    <property type="match status" value="1"/>
</dbReference>
<name>A0ABW8JBA7_9GAMM</name>
<protein>
    <recommendedName>
        <fullName evidence="5">GTPase HflX</fullName>
    </recommendedName>
    <alternativeName>
        <fullName evidence="5">GTP-binding protein HflX</fullName>
    </alternativeName>
</protein>
<comment type="caution">
    <text evidence="10">The sequence shown here is derived from an EMBL/GenBank/DDBJ whole genome shotgun (WGS) entry which is preliminary data.</text>
</comment>
<dbReference type="Pfam" id="PF01926">
    <property type="entry name" value="MMR_HSR1"/>
    <property type="match status" value="1"/>
</dbReference>
<evidence type="ECO:0000313" key="8">
    <source>
        <dbReference type="EMBL" id="MFK2875484.1"/>
    </source>
</evidence>
<dbReference type="Proteomes" id="UP001620339">
    <property type="component" value="Unassembled WGS sequence"/>
</dbReference>
<evidence type="ECO:0000256" key="3">
    <source>
        <dbReference type="ARBA" id="ARBA00022842"/>
    </source>
</evidence>
<dbReference type="InterPro" id="IPR025121">
    <property type="entry name" value="GTPase_HflX_N"/>
</dbReference>
<dbReference type="InterPro" id="IPR030394">
    <property type="entry name" value="G_HFLX_dom"/>
</dbReference>
<keyword evidence="3" id="KW-0460">Magnesium</keyword>
<comment type="function">
    <text evidence="5">GTPase that associates with the 50S ribosomal subunit and may have a role during protein synthesis or ribosome biogenesis.</text>
</comment>
<dbReference type="EMBL" id="JADIKK010000007">
    <property type="protein sequence ID" value="MFK2875484.1"/>
    <property type="molecule type" value="Genomic_DNA"/>
</dbReference>
<dbReference type="PANTHER" id="PTHR10229">
    <property type="entry name" value="GTP-BINDING PROTEIN HFLX"/>
    <property type="match status" value="1"/>
</dbReference>
<keyword evidence="4 5" id="KW-0342">GTP-binding</keyword>
<evidence type="ECO:0000313" key="9">
    <source>
        <dbReference type="EMBL" id="MFK2875937.1"/>
    </source>
</evidence>
<keyword evidence="5" id="KW-0963">Cytoplasm</keyword>